<dbReference type="PRINTS" id="PR01021">
    <property type="entry name" value="OMPADOMAIN"/>
</dbReference>
<keyword evidence="5" id="KW-0732">Signal</keyword>
<dbReference type="CDD" id="cd07185">
    <property type="entry name" value="OmpA_C-like"/>
    <property type="match status" value="1"/>
</dbReference>
<dbReference type="InterPro" id="IPR050330">
    <property type="entry name" value="Bact_OuterMem_StrucFunc"/>
</dbReference>
<accession>A0A543J4H7</accession>
<dbReference type="PROSITE" id="PS51257">
    <property type="entry name" value="PROKAR_LIPOPROTEIN"/>
    <property type="match status" value="1"/>
</dbReference>
<organism evidence="7 8">
    <name type="scientific">Thermopolyspora flexuosa</name>
    <dbReference type="NCBI Taxonomy" id="103836"/>
    <lineage>
        <taxon>Bacteria</taxon>
        <taxon>Bacillati</taxon>
        <taxon>Actinomycetota</taxon>
        <taxon>Actinomycetes</taxon>
        <taxon>Streptosporangiales</taxon>
        <taxon>Streptosporangiaceae</taxon>
        <taxon>Thermopolyspora</taxon>
    </lineage>
</organism>
<gene>
    <name evidence="7" type="ORF">FHX40_4449</name>
</gene>
<dbReference type="SUPFAM" id="SSF103088">
    <property type="entry name" value="OmpA-like"/>
    <property type="match status" value="1"/>
</dbReference>
<keyword evidence="2 4" id="KW-0472">Membrane</keyword>
<dbReference type="InterPro" id="IPR006664">
    <property type="entry name" value="OMP_bac"/>
</dbReference>
<comment type="subcellular location">
    <subcellularLocation>
        <location evidence="1">Cell outer membrane</location>
    </subcellularLocation>
</comment>
<evidence type="ECO:0000256" key="2">
    <source>
        <dbReference type="ARBA" id="ARBA00023136"/>
    </source>
</evidence>
<comment type="caution">
    <text evidence="7">The sequence shown here is derived from an EMBL/GenBank/DDBJ whole genome shotgun (WGS) entry which is preliminary data.</text>
</comment>
<dbReference type="Gene3D" id="3.30.1330.60">
    <property type="entry name" value="OmpA-like domain"/>
    <property type="match status" value="1"/>
</dbReference>
<dbReference type="PANTHER" id="PTHR30329:SF21">
    <property type="entry name" value="LIPOPROTEIN YIAD-RELATED"/>
    <property type="match status" value="1"/>
</dbReference>
<evidence type="ECO:0000259" key="6">
    <source>
        <dbReference type="PROSITE" id="PS51123"/>
    </source>
</evidence>
<dbReference type="AlphaFoldDB" id="A0A543J4H7"/>
<evidence type="ECO:0000313" key="7">
    <source>
        <dbReference type="EMBL" id="TQM77678.1"/>
    </source>
</evidence>
<dbReference type="InterPro" id="IPR006665">
    <property type="entry name" value="OmpA-like"/>
</dbReference>
<reference evidence="7 8" key="1">
    <citation type="submission" date="2019-06" db="EMBL/GenBank/DDBJ databases">
        <title>Sequencing the genomes of 1000 actinobacteria strains.</title>
        <authorList>
            <person name="Klenk H.-P."/>
        </authorList>
    </citation>
    <scope>NUCLEOTIDE SEQUENCE [LARGE SCALE GENOMIC DNA]</scope>
    <source>
        <strain evidence="7 8">DSM 43186</strain>
    </source>
</reference>
<sequence length="429" mass="45835">MNAPPLRSAAALAGLLLVSACSLFNDPTTVTAEPVPGAACAAIERMARDKTPTAQEVVVVIDRSPSMRDAETGQSPDWYAAIFGGRGVPQQDGSISFGSEAALIPSIGTPAVIRIGTIDGGESITWQGAPIYLPRMTGGDRNRQIFAGNTSACLRERIGQAVREPAAERGSNVMAAFQVGTQETSRARRTLVIATDGLATTGCADLRQTAMRDIGHAKRIVRACARQRAVPELKGWEVLLPWVGVVGPGHPEPEEPHRQWLRTLWTEMCAEVTGAKDGCQVRSTDRPQLAEGAAAAKGAADEPVRFRPIATPPNPVRTETLPSDLLFDVDSDRISAKGRKALEAFAEKVIPKAPEWVEVAGHTDDQGDEAYNKDLSLRRAEAVRRVLEDAGLGGIRVVGKGETSPKCPGTSAAARQCNRRVEIKYKVRG</sequence>
<dbReference type="PROSITE" id="PS51123">
    <property type="entry name" value="OMPA_2"/>
    <property type="match status" value="1"/>
</dbReference>
<evidence type="ECO:0000256" key="4">
    <source>
        <dbReference type="PROSITE-ProRule" id="PRU00473"/>
    </source>
</evidence>
<dbReference type="Pfam" id="PF00691">
    <property type="entry name" value="OmpA"/>
    <property type="match status" value="1"/>
</dbReference>
<evidence type="ECO:0000256" key="1">
    <source>
        <dbReference type="ARBA" id="ARBA00004442"/>
    </source>
</evidence>
<evidence type="ECO:0000256" key="3">
    <source>
        <dbReference type="ARBA" id="ARBA00023237"/>
    </source>
</evidence>
<keyword evidence="3" id="KW-0998">Cell outer membrane</keyword>
<evidence type="ECO:0000313" key="8">
    <source>
        <dbReference type="Proteomes" id="UP000319213"/>
    </source>
</evidence>
<feature type="chain" id="PRO_5039256020" evidence="5">
    <location>
        <begin position="25"/>
        <end position="429"/>
    </location>
</feature>
<keyword evidence="8" id="KW-1185">Reference proteome</keyword>
<feature type="domain" description="OmpA-like" evidence="6">
    <location>
        <begin position="314"/>
        <end position="429"/>
    </location>
</feature>
<dbReference type="PANTHER" id="PTHR30329">
    <property type="entry name" value="STATOR ELEMENT OF FLAGELLAR MOTOR COMPLEX"/>
    <property type="match status" value="1"/>
</dbReference>
<dbReference type="Proteomes" id="UP000319213">
    <property type="component" value="Unassembled WGS sequence"/>
</dbReference>
<dbReference type="EMBL" id="VFPQ01000001">
    <property type="protein sequence ID" value="TQM77678.1"/>
    <property type="molecule type" value="Genomic_DNA"/>
</dbReference>
<dbReference type="OrthoDB" id="5243843at2"/>
<protein>
    <submittedName>
        <fullName evidence="7">OmpA family protein</fullName>
    </submittedName>
</protein>
<dbReference type="GO" id="GO:0009279">
    <property type="term" value="C:cell outer membrane"/>
    <property type="evidence" value="ECO:0007669"/>
    <property type="project" value="UniProtKB-SubCell"/>
</dbReference>
<evidence type="ECO:0000256" key="5">
    <source>
        <dbReference type="SAM" id="SignalP"/>
    </source>
</evidence>
<name>A0A543J4H7_9ACTN</name>
<proteinExistence type="predicted"/>
<dbReference type="InterPro" id="IPR036737">
    <property type="entry name" value="OmpA-like_sf"/>
</dbReference>
<dbReference type="RefSeq" id="WP_142261373.1">
    <property type="nucleotide sequence ID" value="NZ_BMPV01000002.1"/>
</dbReference>
<feature type="signal peptide" evidence="5">
    <location>
        <begin position="1"/>
        <end position="24"/>
    </location>
</feature>